<reference evidence="1 2" key="1">
    <citation type="journal article" date="2024" name="Nat. Commun.">
        <title>Phylogenomics reveals the evolutionary origins of lichenization in chlorophyte algae.</title>
        <authorList>
            <person name="Puginier C."/>
            <person name="Libourel C."/>
            <person name="Otte J."/>
            <person name="Skaloud P."/>
            <person name="Haon M."/>
            <person name="Grisel S."/>
            <person name="Petersen M."/>
            <person name="Berrin J.G."/>
            <person name="Delaux P.M."/>
            <person name="Dal Grande F."/>
            <person name="Keller J."/>
        </authorList>
    </citation>
    <scope>NUCLEOTIDE SEQUENCE [LARGE SCALE GENOMIC DNA]</scope>
    <source>
        <strain evidence="1 2">SAG 2523</strain>
    </source>
</reference>
<comment type="caution">
    <text evidence="1">The sequence shown here is derived from an EMBL/GenBank/DDBJ whole genome shotgun (WGS) entry which is preliminary data.</text>
</comment>
<gene>
    <name evidence="1" type="ORF">WJX84_006037</name>
</gene>
<evidence type="ECO:0000313" key="1">
    <source>
        <dbReference type="EMBL" id="KAK9851318.1"/>
    </source>
</evidence>
<feature type="non-terminal residue" evidence="1">
    <location>
        <position position="1"/>
    </location>
</feature>
<proteinExistence type="predicted"/>
<dbReference type="Proteomes" id="UP001485043">
    <property type="component" value="Unassembled WGS sequence"/>
</dbReference>
<organism evidence="1 2">
    <name type="scientific">Apatococcus fuscideae</name>
    <dbReference type="NCBI Taxonomy" id="2026836"/>
    <lineage>
        <taxon>Eukaryota</taxon>
        <taxon>Viridiplantae</taxon>
        <taxon>Chlorophyta</taxon>
        <taxon>core chlorophytes</taxon>
        <taxon>Trebouxiophyceae</taxon>
        <taxon>Chlorellales</taxon>
        <taxon>Chlorellaceae</taxon>
        <taxon>Apatococcus</taxon>
    </lineage>
</organism>
<sequence>GSHVHQSL</sequence>
<protein>
    <submittedName>
        <fullName evidence="1">Uncharacterized protein</fullName>
    </submittedName>
</protein>
<keyword evidence="2" id="KW-1185">Reference proteome</keyword>
<accession>A0AAW1SP20</accession>
<dbReference type="EMBL" id="JALJOV010001252">
    <property type="protein sequence ID" value="KAK9851318.1"/>
    <property type="molecule type" value="Genomic_DNA"/>
</dbReference>
<evidence type="ECO:0000313" key="2">
    <source>
        <dbReference type="Proteomes" id="UP001485043"/>
    </source>
</evidence>
<name>A0AAW1SP20_9CHLO</name>